<gene>
    <name evidence="3" type="ORF">M408DRAFT_19660</name>
    <name evidence="4" type="ORF">M408DRAFT_19665</name>
</gene>
<name>A0A0C2XWW0_SERVB</name>
<dbReference type="GO" id="GO:0003723">
    <property type="term" value="F:RNA binding"/>
    <property type="evidence" value="ECO:0007669"/>
    <property type="project" value="UniProtKB-UniRule"/>
</dbReference>
<dbReference type="EMBL" id="KN824278">
    <property type="protein sequence ID" value="KIM33362.1"/>
    <property type="molecule type" value="Genomic_DNA"/>
</dbReference>
<evidence type="ECO:0000313" key="4">
    <source>
        <dbReference type="EMBL" id="KIM33362.1"/>
    </source>
</evidence>
<proteinExistence type="predicted"/>
<evidence type="ECO:0000313" key="3">
    <source>
        <dbReference type="EMBL" id="KIM33357.1"/>
    </source>
</evidence>
<protein>
    <recommendedName>
        <fullName evidence="2">DRBM domain-containing protein</fullName>
    </recommendedName>
</protein>
<dbReference type="InterPro" id="IPR014720">
    <property type="entry name" value="dsRBD_dom"/>
</dbReference>
<dbReference type="HOGENOM" id="CLU_2387552_0_0_1"/>
<reference evidence="4 5" key="1">
    <citation type="submission" date="2014-04" db="EMBL/GenBank/DDBJ databases">
        <authorList>
            <consortium name="DOE Joint Genome Institute"/>
            <person name="Kuo A."/>
            <person name="Zuccaro A."/>
            <person name="Kohler A."/>
            <person name="Nagy L.G."/>
            <person name="Floudas D."/>
            <person name="Copeland A."/>
            <person name="Barry K.W."/>
            <person name="Cichocki N."/>
            <person name="Veneault-Fourrey C."/>
            <person name="LaButti K."/>
            <person name="Lindquist E.A."/>
            <person name="Lipzen A."/>
            <person name="Lundell T."/>
            <person name="Morin E."/>
            <person name="Murat C."/>
            <person name="Sun H."/>
            <person name="Tunlid A."/>
            <person name="Henrissat B."/>
            <person name="Grigoriev I.V."/>
            <person name="Hibbett D.S."/>
            <person name="Martin F."/>
            <person name="Nordberg H.P."/>
            <person name="Cantor M.N."/>
            <person name="Hua S.X."/>
        </authorList>
    </citation>
    <scope>NUCLEOTIDE SEQUENCE [LARGE SCALE GENOMIC DNA]</scope>
    <source>
        <strain evidence="4 5">MAFF 305830</strain>
    </source>
</reference>
<feature type="domain" description="DRBM" evidence="2">
    <location>
        <begin position="9"/>
        <end position="77"/>
    </location>
</feature>
<dbReference type="Gene3D" id="3.30.160.20">
    <property type="match status" value="1"/>
</dbReference>
<accession>A0A0C2XWW0</accession>
<keyword evidence="5" id="KW-1185">Reference proteome</keyword>
<dbReference type="Proteomes" id="UP000054097">
    <property type="component" value="Unassembled WGS sequence"/>
</dbReference>
<dbReference type="PROSITE" id="PS50137">
    <property type="entry name" value="DS_RBD"/>
    <property type="match status" value="1"/>
</dbReference>
<evidence type="ECO:0000256" key="1">
    <source>
        <dbReference type="PROSITE-ProRule" id="PRU00266"/>
    </source>
</evidence>
<evidence type="ECO:0000259" key="2">
    <source>
        <dbReference type="PROSITE" id="PS50137"/>
    </source>
</evidence>
<dbReference type="Pfam" id="PF00035">
    <property type="entry name" value="dsrm"/>
    <property type="match status" value="1"/>
</dbReference>
<evidence type="ECO:0000313" key="5">
    <source>
        <dbReference type="Proteomes" id="UP000054097"/>
    </source>
</evidence>
<reference evidence="5" key="2">
    <citation type="submission" date="2015-01" db="EMBL/GenBank/DDBJ databases">
        <title>Evolutionary Origins and Diversification of the Mycorrhizal Mutualists.</title>
        <authorList>
            <consortium name="DOE Joint Genome Institute"/>
            <consortium name="Mycorrhizal Genomics Consortium"/>
            <person name="Kohler A."/>
            <person name="Kuo A."/>
            <person name="Nagy L.G."/>
            <person name="Floudas D."/>
            <person name="Copeland A."/>
            <person name="Barry K.W."/>
            <person name="Cichocki N."/>
            <person name="Veneault-Fourrey C."/>
            <person name="LaButti K."/>
            <person name="Lindquist E.A."/>
            <person name="Lipzen A."/>
            <person name="Lundell T."/>
            <person name="Morin E."/>
            <person name="Murat C."/>
            <person name="Riley R."/>
            <person name="Ohm R."/>
            <person name="Sun H."/>
            <person name="Tunlid A."/>
            <person name="Henrissat B."/>
            <person name="Grigoriev I.V."/>
            <person name="Hibbett D.S."/>
            <person name="Martin F."/>
        </authorList>
    </citation>
    <scope>NUCLEOTIDE SEQUENCE [LARGE SCALE GENOMIC DNA]</scope>
    <source>
        <strain evidence="5">MAFF 305830</strain>
    </source>
</reference>
<sequence length="94" mass="10224">MSQPASQVSYRQILAAALQRHNLTGTYTLNQWGPDHAVRWYCSFKMNGQVIGQSPECTSKAIAKEGAAYSALIWMAAQGFDVAYALGGVFPLVL</sequence>
<dbReference type="AlphaFoldDB" id="A0A0C2XWW0"/>
<dbReference type="SUPFAM" id="SSF54768">
    <property type="entry name" value="dsRNA-binding domain-like"/>
    <property type="match status" value="1"/>
</dbReference>
<organism evidence="4 5">
    <name type="scientific">Serendipita vermifera MAFF 305830</name>
    <dbReference type="NCBI Taxonomy" id="933852"/>
    <lineage>
        <taxon>Eukaryota</taxon>
        <taxon>Fungi</taxon>
        <taxon>Dikarya</taxon>
        <taxon>Basidiomycota</taxon>
        <taxon>Agaricomycotina</taxon>
        <taxon>Agaricomycetes</taxon>
        <taxon>Sebacinales</taxon>
        <taxon>Serendipitaceae</taxon>
        <taxon>Serendipita</taxon>
    </lineage>
</organism>
<dbReference type="EMBL" id="KN824278">
    <property type="protein sequence ID" value="KIM33357.1"/>
    <property type="molecule type" value="Genomic_DNA"/>
</dbReference>
<dbReference type="OrthoDB" id="3182762at2759"/>
<reference evidence="4" key="3">
    <citation type="submission" date="2015-02" db="EMBL/GenBank/DDBJ databases">
        <title>Evolutionary Origins and Diversification of the Mycorrhizal Mutualists.</title>
        <authorList>
            <consortium name="DOE Joint Genome Institute"/>
            <consortium name="Mycorrhizal Genomics Consortium"/>
            <person name="Kohler A."/>
            <person name="Kuo A."/>
            <person name="Nagy L.G."/>
            <person name="Floudas D."/>
            <person name="Copeland A."/>
            <person name="Barry K.W."/>
            <person name="Cichocki N."/>
            <person name="Veneault-Fourrey C."/>
            <person name="LaButti K."/>
            <person name="Lindquist E.A."/>
            <person name="Lipzen A."/>
            <person name="Lundell T."/>
            <person name="Morin E."/>
            <person name="Murat C."/>
            <person name="Riley R."/>
            <person name="Ohm R."/>
            <person name="Sun H."/>
            <person name="Tunlid A."/>
            <person name="Henrissat B."/>
            <person name="Grigoriev I.V."/>
            <person name="Hibbett D.S."/>
            <person name="Martin F."/>
        </authorList>
    </citation>
    <scope>NUCLEOTIDE SEQUENCE</scope>
    <source>
        <strain evidence="4 5">MAFF 305830</strain>
    </source>
</reference>
<keyword evidence="1" id="KW-0694">RNA-binding</keyword>